<proteinExistence type="predicted"/>
<evidence type="ECO:0000313" key="5">
    <source>
        <dbReference type="Proteomes" id="UP001601627"/>
    </source>
</evidence>
<feature type="domain" description="AB hydrolase-1" evidence="3">
    <location>
        <begin position="48"/>
        <end position="269"/>
    </location>
</feature>
<comment type="caution">
    <text evidence="4">The sequence shown here is derived from an EMBL/GenBank/DDBJ whole genome shotgun (WGS) entry which is preliminary data.</text>
</comment>
<dbReference type="SUPFAM" id="SSF53474">
    <property type="entry name" value="alpha/beta-Hydrolases"/>
    <property type="match status" value="1"/>
</dbReference>
<dbReference type="InterPro" id="IPR029058">
    <property type="entry name" value="AB_hydrolase_fold"/>
</dbReference>
<keyword evidence="1" id="KW-1133">Transmembrane helix</keyword>
<keyword evidence="2" id="KW-0732">Signal</keyword>
<evidence type="ECO:0000259" key="3">
    <source>
        <dbReference type="Pfam" id="PF12697"/>
    </source>
</evidence>
<gene>
    <name evidence="4" type="ORF">ACFVZC_20405</name>
</gene>
<reference evidence="4 5" key="1">
    <citation type="submission" date="2024-09" db="EMBL/GenBank/DDBJ databases">
        <title>The Natural Products Discovery Center: Release of the First 8490 Sequenced Strains for Exploring Actinobacteria Biosynthetic Diversity.</title>
        <authorList>
            <person name="Kalkreuter E."/>
            <person name="Kautsar S.A."/>
            <person name="Yang D."/>
            <person name="Bader C.D."/>
            <person name="Teijaro C.N."/>
            <person name="Fluegel L."/>
            <person name="Davis C.M."/>
            <person name="Simpson J.R."/>
            <person name="Lauterbach L."/>
            <person name="Steele A.D."/>
            <person name="Gui C."/>
            <person name="Meng S."/>
            <person name="Li G."/>
            <person name="Viehrig K."/>
            <person name="Ye F."/>
            <person name="Su P."/>
            <person name="Kiefer A.F."/>
            <person name="Nichols A."/>
            <person name="Cepeda A.J."/>
            <person name="Yan W."/>
            <person name="Fan B."/>
            <person name="Jiang Y."/>
            <person name="Adhikari A."/>
            <person name="Zheng C.-J."/>
            <person name="Schuster L."/>
            <person name="Cowan T.M."/>
            <person name="Smanski M.J."/>
            <person name="Chevrette M.G."/>
            <person name="De Carvalho L.P.S."/>
            <person name="Shen B."/>
        </authorList>
    </citation>
    <scope>NUCLEOTIDE SEQUENCE [LARGE SCALE GENOMIC DNA]</scope>
    <source>
        <strain evidence="4 5">NPDC058328</strain>
    </source>
</reference>
<dbReference type="InterPro" id="IPR052897">
    <property type="entry name" value="Sec-Metab_Biosynth_Hydrolase"/>
</dbReference>
<feature type="transmembrane region" description="Helical" evidence="1">
    <location>
        <begin position="298"/>
        <end position="318"/>
    </location>
</feature>
<evidence type="ECO:0000256" key="1">
    <source>
        <dbReference type="SAM" id="Phobius"/>
    </source>
</evidence>
<protein>
    <submittedName>
        <fullName evidence="4">Alpha/beta fold hydrolase</fullName>
    </submittedName>
</protein>
<keyword evidence="1" id="KW-0472">Membrane</keyword>
<keyword evidence="4" id="KW-0378">Hydrolase</keyword>
<dbReference type="EMBL" id="JBHVZQ010000017">
    <property type="protein sequence ID" value="MFF1275739.1"/>
    <property type="molecule type" value="Genomic_DNA"/>
</dbReference>
<dbReference type="PANTHER" id="PTHR37017:SF11">
    <property type="entry name" value="ESTERASE_LIPASE_THIOESTERASE DOMAIN-CONTAINING PROTEIN"/>
    <property type="match status" value="1"/>
</dbReference>
<name>A0ABW6Q952_9ACTN</name>
<accession>A0ABW6Q952</accession>
<dbReference type="GO" id="GO:0016787">
    <property type="term" value="F:hydrolase activity"/>
    <property type="evidence" value="ECO:0007669"/>
    <property type="project" value="UniProtKB-KW"/>
</dbReference>
<dbReference type="Proteomes" id="UP001601627">
    <property type="component" value="Unassembled WGS sequence"/>
</dbReference>
<keyword evidence="1" id="KW-0812">Transmembrane</keyword>
<organism evidence="4 5">
    <name type="scientific">Streptomyces marokkonensis</name>
    <dbReference type="NCBI Taxonomy" id="324855"/>
    <lineage>
        <taxon>Bacteria</taxon>
        <taxon>Bacillati</taxon>
        <taxon>Actinomycetota</taxon>
        <taxon>Actinomycetes</taxon>
        <taxon>Kitasatosporales</taxon>
        <taxon>Streptomycetaceae</taxon>
        <taxon>Streptomyces</taxon>
    </lineage>
</organism>
<sequence length="333" mass="34479">MLSFLPSRIRASAASAALVLAASATAAPAAAHSTGSGTDTGSGTKPTIVLVHGAFSDPSAWRGVMERLQRSGHPVVAPPNDLRNLSQDSAHLASFLDTVEGPIVLVGHSYGGAVVTNAAAADPDVKALVYIAAMALDEGESAEEMNERFPGSSLTRTALAPVPYPLPGGGTGIEFYVKPDEFRQALVADIPVRTADVMAASQRPVATAALTGESRAPAWKTIPSWYLVPTRDRAIAPAAERFMAERAGSRTVEVDAPHFAMVTHPEAVTRLILDAATGRTTPTGATLADTGASDRTRVALGAAAAVAVTTGTALLLAARRRTSRLRTESENAR</sequence>
<dbReference type="InterPro" id="IPR000073">
    <property type="entry name" value="AB_hydrolase_1"/>
</dbReference>
<dbReference type="Gene3D" id="3.40.50.1820">
    <property type="entry name" value="alpha/beta hydrolase"/>
    <property type="match status" value="1"/>
</dbReference>
<dbReference type="RefSeq" id="WP_388236460.1">
    <property type="nucleotide sequence ID" value="NZ_JBHVZQ010000017.1"/>
</dbReference>
<evidence type="ECO:0000256" key="2">
    <source>
        <dbReference type="SAM" id="SignalP"/>
    </source>
</evidence>
<feature type="signal peptide" evidence="2">
    <location>
        <begin position="1"/>
        <end position="26"/>
    </location>
</feature>
<dbReference type="PANTHER" id="PTHR37017">
    <property type="entry name" value="AB HYDROLASE-1 DOMAIN-CONTAINING PROTEIN-RELATED"/>
    <property type="match status" value="1"/>
</dbReference>
<feature type="chain" id="PRO_5046755555" evidence="2">
    <location>
        <begin position="27"/>
        <end position="333"/>
    </location>
</feature>
<keyword evidence="5" id="KW-1185">Reference proteome</keyword>
<dbReference type="Pfam" id="PF12697">
    <property type="entry name" value="Abhydrolase_6"/>
    <property type="match status" value="1"/>
</dbReference>
<evidence type="ECO:0000313" key="4">
    <source>
        <dbReference type="EMBL" id="MFF1275739.1"/>
    </source>
</evidence>